<gene>
    <name evidence="2" type="ORF">EVG20_g1655</name>
</gene>
<comment type="caution">
    <text evidence="2">The sequence shown here is derived from an EMBL/GenBank/DDBJ whole genome shotgun (WGS) entry which is preliminary data.</text>
</comment>
<dbReference type="InterPro" id="IPR000772">
    <property type="entry name" value="Ricin_B_lectin"/>
</dbReference>
<feature type="domain" description="Ricin B lectin" evidence="1">
    <location>
        <begin position="41"/>
        <end position="126"/>
    </location>
</feature>
<protein>
    <recommendedName>
        <fullName evidence="1">Ricin B lectin domain-containing protein</fullName>
    </recommendedName>
</protein>
<dbReference type="SUPFAM" id="SSF50370">
    <property type="entry name" value="Ricin B-like lectins"/>
    <property type="match status" value="1"/>
</dbReference>
<evidence type="ECO:0000313" key="2">
    <source>
        <dbReference type="EMBL" id="TFY71342.1"/>
    </source>
</evidence>
<dbReference type="CDD" id="cd23422">
    <property type="entry name" value="beta-trefoil_Ricin_MPL_CNL"/>
    <property type="match status" value="1"/>
</dbReference>
<dbReference type="Gene3D" id="2.80.10.50">
    <property type="match status" value="1"/>
</dbReference>
<sequence length="142" mass="15403">MASIQSGGTYTITNAKAGTALDLSGGDERSIIGFEFHGQGNQQWTFEQPQGSGWTIRSVATGKFLDIEGEPGDGTRVVASDCPREWDIWPDEEDPSAFRIFIPDTAFNVDLSDHGNPTPGTPVTLWGKWNGRNQVCFPASVI</sequence>
<proteinExistence type="predicted"/>
<accession>A0A4Y9Z9W6</accession>
<dbReference type="Pfam" id="PF14200">
    <property type="entry name" value="RicinB_lectin_2"/>
    <property type="match status" value="1"/>
</dbReference>
<dbReference type="InterPro" id="IPR035992">
    <property type="entry name" value="Ricin_B-like_lectins"/>
</dbReference>
<dbReference type="OrthoDB" id="2131701at2759"/>
<reference evidence="2 3" key="1">
    <citation type="submission" date="2019-02" db="EMBL/GenBank/DDBJ databases">
        <title>Genome sequencing of the rare red list fungi Dentipellis fragilis.</title>
        <authorList>
            <person name="Buettner E."/>
            <person name="Kellner H."/>
        </authorList>
    </citation>
    <scope>NUCLEOTIDE SEQUENCE [LARGE SCALE GENOMIC DNA]</scope>
    <source>
        <strain evidence="2 3">DSM 105465</strain>
    </source>
</reference>
<dbReference type="EMBL" id="SEOQ01000055">
    <property type="protein sequence ID" value="TFY71342.1"/>
    <property type="molecule type" value="Genomic_DNA"/>
</dbReference>
<keyword evidence="3" id="KW-1185">Reference proteome</keyword>
<organism evidence="2 3">
    <name type="scientific">Dentipellis fragilis</name>
    <dbReference type="NCBI Taxonomy" id="205917"/>
    <lineage>
        <taxon>Eukaryota</taxon>
        <taxon>Fungi</taxon>
        <taxon>Dikarya</taxon>
        <taxon>Basidiomycota</taxon>
        <taxon>Agaricomycotina</taxon>
        <taxon>Agaricomycetes</taxon>
        <taxon>Russulales</taxon>
        <taxon>Hericiaceae</taxon>
        <taxon>Dentipellis</taxon>
    </lineage>
</organism>
<name>A0A4Y9Z9W6_9AGAM</name>
<evidence type="ECO:0000259" key="1">
    <source>
        <dbReference type="Pfam" id="PF14200"/>
    </source>
</evidence>
<dbReference type="AlphaFoldDB" id="A0A4Y9Z9W6"/>
<evidence type="ECO:0000313" key="3">
    <source>
        <dbReference type="Proteomes" id="UP000298327"/>
    </source>
</evidence>
<dbReference type="Proteomes" id="UP000298327">
    <property type="component" value="Unassembled WGS sequence"/>
</dbReference>